<sequence>MSKLLETITSKDISYILNNPWKFTHYEWKLHNEHNKKSSLDHLIEQVELTRNGGYSKIWKIENNLPLAILGAIIVSDKKLEGFFVASKHMEEENYALKVSFEMRKIFEEQSNNYKGCTLGLYSESKHIDNQLSWLRFIGFKYMPDGNRGNTRYFEYVSRVS</sequence>
<dbReference type="RefSeq" id="WP_140990390.1">
    <property type="nucleotide sequence ID" value="NZ_VHIQ01000004.1"/>
</dbReference>
<comment type="caution">
    <text evidence="1">The sequence shown here is derived from an EMBL/GenBank/DDBJ whole genome shotgun (WGS) entry which is preliminary data.</text>
</comment>
<gene>
    <name evidence="1" type="ORF">FJ651_10095</name>
</gene>
<protein>
    <recommendedName>
        <fullName evidence="3">N-acetyltransferase domain-containing protein</fullName>
    </recommendedName>
</protein>
<dbReference type="EMBL" id="VHIQ01000004">
    <property type="protein sequence ID" value="TPV33428.1"/>
    <property type="molecule type" value="Genomic_DNA"/>
</dbReference>
<dbReference type="Proteomes" id="UP000317332">
    <property type="component" value="Unassembled WGS sequence"/>
</dbReference>
<dbReference type="OrthoDB" id="1441129at2"/>
<reference evidence="1 2" key="1">
    <citation type="submission" date="2019-06" db="EMBL/GenBank/DDBJ databases">
        <title>Flavobacteriaceae Paucihalobacterium erythroidium CWB-1, complete genome.</title>
        <authorList>
            <person name="Wu S."/>
        </authorList>
    </citation>
    <scope>NUCLEOTIDE SEQUENCE [LARGE SCALE GENOMIC DNA]</scope>
    <source>
        <strain evidence="1 2">CWB-1</strain>
    </source>
</reference>
<organism evidence="1 2">
    <name type="scientific">Paucihalobacter ruber</name>
    <dbReference type="NCBI Taxonomy" id="2567861"/>
    <lineage>
        <taxon>Bacteria</taxon>
        <taxon>Pseudomonadati</taxon>
        <taxon>Bacteroidota</taxon>
        <taxon>Flavobacteriia</taxon>
        <taxon>Flavobacteriales</taxon>
        <taxon>Flavobacteriaceae</taxon>
        <taxon>Paucihalobacter</taxon>
    </lineage>
</organism>
<keyword evidence="2" id="KW-1185">Reference proteome</keyword>
<proteinExistence type="predicted"/>
<evidence type="ECO:0008006" key="3">
    <source>
        <dbReference type="Google" id="ProtNLM"/>
    </source>
</evidence>
<evidence type="ECO:0000313" key="2">
    <source>
        <dbReference type="Proteomes" id="UP000317332"/>
    </source>
</evidence>
<dbReference type="AlphaFoldDB" id="A0A506PIR6"/>
<evidence type="ECO:0000313" key="1">
    <source>
        <dbReference type="EMBL" id="TPV33428.1"/>
    </source>
</evidence>
<accession>A0A506PIR6</accession>
<name>A0A506PIR6_9FLAO</name>